<dbReference type="AlphaFoldDB" id="A0A2R6NIV5"/>
<dbReference type="Proteomes" id="UP000186601">
    <property type="component" value="Unassembled WGS sequence"/>
</dbReference>
<organism evidence="1 2">
    <name type="scientific">Hermanssonia centrifuga</name>
    <dbReference type="NCBI Taxonomy" id="98765"/>
    <lineage>
        <taxon>Eukaryota</taxon>
        <taxon>Fungi</taxon>
        <taxon>Dikarya</taxon>
        <taxon>Basidiomycota</taxon>
        <taxon>Agaricomycotina</taxon>
        <taxon>Agaricomycetes</taxon>
        <taxon>Polyporales</taxon>
        <taxon>Meruliaceae</taxon>
        <taxon>Hermanssonia</taxon>
    </lineage>
</organism>
<comment type="caution">
    <text evidence="1">The sequence shown here is derived from an EMBL/GenBank/DDBJ whole genome shotgun (WGS) entry which is preliminary data.</text>
</comment>
<evidence type="ECO:0000313" key="2">
    <source>
        <dbReference type="Proteomes" id="UP000186601"/>
    </source>
</evidence>
<keyword evidence="2" id="KW-1185">Reference proteome</keyword>
<sequence length="255" mass="29316">MEVSLERSPSFGTIPFDLSISKLELRPHMGSYNLIFHYLVQARTTRGIECLDITVSREDDSTWDDIKCLALNNSATIQHIALDSMLTVHYDYEFFLTGYNLMSNYLKAILPDLLSLQSFTLTVSIPSKDGAIASASWFLLSTALFALPRSVRHVKLVLQPRQALEELPFLNRAHDVRQCIRVWGRSGFDWEQLRMAFNRLSGLETATFVSDSNTFWVDKVQDTKRIKTELPELERRGIIQYEAKDPISFRYARGR</sequence>
<proteinExistence type="predicted"/>
<dbReference type="EMBL" id="MLYV02001196">
    <property type="protein sequence ID" value="PSR72317.1"/>
    <property type="molecule type" value="Genomic_DNA"/>
</dbReference>
<protein>
    <submittedName>
        <fullName evidence="1">Uncharacterized protein</fullName>
    </submittedName>
</protein>
<accession>A0A2R6NIV5</accession>
<gene>
    <name evidence="1" type="ORF">PHLCEN_2v11811</name>
</gene>
<evidence type="ECO:0000313" key="1">
    <source>
        <dbReference type="EMBL" id="PSR72317.1"/>
    </source>
</evidence>
<reference evidence="1 2" key="1">
    <citation type="submission" date="2018-02" db="EMBL/GenBank/DDBJ databases">
        <title>Genome sequence of the basidiomycete white-rot fungus Phlebia centrifuga.</title>
        <authorList>
            <person name="Granchi Z."/>
            <person name="Peng M."/>
            <person name="de Vries R.P."/>
            <person name="Hilden K."/>
            <person name="Makela M.R."/>
            <person name="Grigoriev I."/>
            <person name="Riley R."/>
        </authorList>
    </citation>
    <scope>NUCLEOTIDE SEQUENCE [LARGE SCALE GENOMIC DNA]</scope>
    <source>
        <strain evidence="1 2">FBCC195</strain>
    </source>
</reference>
<name>A0A2R6NIV5_9APHY</name>